<dbReference type="GO" id="GO:0005758">
    <property type="term" value="C:mitochondrial intermembrane space"/>
    <property type="evidence" value="ECO:0007669"/>
    <property type="project" value="TreeGrafter"/>
</dbReference>
<dbReference type="InterPro" id="IPR006597">
    <property type="entry name" value="Sel1-like"/>
</dbReference>
<dbReference type="EMBL" id="IACF01003728">
    <property type="protein sequence ID" value="LAB69338.1"/>
    <property type="molecule type" value="mRNA"/>
</dbReference>
<keyword evidence="2" id="KW-0677">Repeat</keyword>
<dbReference type="InterPro" id="IPR040239">
    <property type="entry name" value="HcpB-like"/>
</dbReference>
<protein>
    <submittedName>
        <fullName evidence="3">Cytochrome c oxidase assembly factor 7 homolog</fullName>
    </submittedName>
</protein>
<reference evidence="4" key="1">
    <citation type="submission" date="2017-11" db="EMBL/GenBank/DDBJ databases">
        <title>The sensing device of the deep-sea amphipod.</title>
        <authorList>
            <person name="Kobayashi H."/>
            <person name="Nagahama T."/>
            <person name="Arai W."/>
            <person name="Sasagawa Y."/>
            <person name="Umeda M."/>
            <person name="Hayashi T."/>
            <person name="Nikaido I."/>
            <person name="Watanabe H."/>
            <person name="Oguri K."/>
            <person name="Kitazato H."/>
            <person name="Fujioka K."/>
            <person name="Kido Y."/>
            <person name="Takami H."/>
        </authorList>
    </citation>
    <scope>NUCLEOTIDE SEQUENCE</scope>
    <source>
        <tissue evidence="4">Whole body</tissue>
    </source>
</reference>
<name>A0A2P2I5N9_9CRUS</name>
<evidence type="ECO:0000313" key="4">
    <source>
        <dbReference type="EMBL" id="LAC23021.1"/>
    </source>
</evidence>
<dbReference type="InterPro" id="IPR011990">
    <property type="entry name" value="TPR-like_helical_dom_sf"/>
</dbReference>
<dbReference type="Pfam" id="PF08238">
    <property type="entry name" value="Sel1"/>
    <property type="match status" value="3"/>
</dbReference>
<accession>A0A2P2I5N9</accession>
<dbReference type="SUPFAM" id="SSF81901">
    <property type="entry name" value="HCP-like"/>
    <property type="match status" value="2"/>
</dbReference>
<dbReference type="Gene3D" id="1.25.40.10">
    <property type="entry name" value="Tetratricopeptide repeat domain"/>
    <property type="match status" value="2"/>
</dbReference>
<sequence>MAFDLKSEEDVKEYLENIGIEYRFDCYSEKKPESCQLLGEYLESIKNDFDKALKVYKNNCDEYKYPRSCLKYVILGLRGKAPKITPAEAISYLEKGCAAGCGESCAGAAELNITEAHKPQQGNDNKEVLDKAVQMMHRGCELNFPFACYYLSAAHISGRDYIGIKKDMKAAFQFADKACRLGNLEACVNLSQMYMRGDGVEQDVEKGRIYRTKAEDMMPDTRRRKVVFSQ</sequence>
<dbReference type="AlphaFoldDB" id="A0A2P2I5N9"/>
<evidence type="ECO:0000256" key="2">
    <source>
        <dbReference type="ARBA" id="ARBA00022737"/>
    </source>
</evidence>
<evidence type="ECO:0000256" key="1">
    <source>
        <dbReference type="ARBA" id="ARBA00008486"/>
    </source>
</evidence>
<organism evidence="3">
    <name type="scientific">Hirondellea gigas</name>
    <dbReference type="NCBI Taxonomy" id="1518452"/>
    <lineage>
        <taxon>Eukaryota</taxon>
        <taxon>Metazoa</taxon>
        <taxon>Ecdysozoa</taxon>
        <taxon>Arthropoda</taxon>
        <taxon>Crustacea</taxon>
        <taxon>Multicrustacea</taxon>
        <taxon>Malacostraca</taxon>
        <taxon>Eumalacostraca</taxon>
        <taxon>Peracarida</taxon>
        <taxon>Amphipoda</taxon>
        <taxon>Amphilochidea</taxon>
        <taxon>Lysianassida</taxon>
        <taxon>Lysianassidira</taxon>
        <taxon>Lysianassoidea</taxon>
        <taxon>Lysianassidae</taxon>
        <taxon>Hirondellea</taxon>
    </lineage>
</organism>
<evidence type="ECO:0000313" key="3">
    <source>
        <dbReference type="EMBL" id="LAB69338.1"/>
    </source>
</evidence>
<dbReference type="PANTHER" id="PTHR13891:SF1">
    <property type="entry name" value="CYTOCHROME C OXIDASE ASSEMBLY FACTOR 7"/>
    <property type="match status" value="1"/>
</dbReference>
<reference evidence="3" key="2">
    <citation type="journal article" date="2018" name="Biosci. Biotechnol. Biochem.">
        <title>Polysaccharide hydrolase of the hadal zone amphipods Hirondellea gigas.</title>
        <authorList>
            <person name="Kobayashi H."/>
            <person name="Nagahama T."/>
            <person name="Arai W."/>
            <person name="Sasagawa Y."/>
            <person name="Umeda M."/>
            <person name="Hayashi T."/>
            <person name="Nikaido I."/>
            <person name="Watanabe H."/>
            <person name="Oguri K."/>
            <person name="Kitazato H."/>
            <person name="Fujioka K."/>
            <person name="Kido Y."/>
            <person name="Takami H."/>
        </authorList>
    </citation>
    <scope>NUCLEOTIDE SEQUENCE</scope>
    <source>
        <tissue evidence="3">Whole body</tissue>
    </source>
</reference>
<dbReference type="SMART" id="SM00671">
    <property type="entry name" value="SEL1"/>
    <property type="match status" value="4"/>
</dbReference>
<dbReference type="EMBL" id="IACT01003797">
    <property type="protein sequence ID" value="LAC23021.1"/>
    <property type="molecule type" value="mRNA"/>
</dbReference>
<comment type="similarity">
    <text evidence="1">Belongs to the hcp beta-lactamase family.</text>
</comment>
<dbReference type="PANTHER" id="PTHR13891">
    <property type="entry name" value="CYTOCHROME C OXIDASE ASSEMBLY FACTOR 7"/>
    <property type="match status" value="1"/>
</dbReference>
<proteinExistence type="evidence at transcript level"/>